<evidence type="ECO:0008006" key="3">
    <source>
        <dbReference type="Google" id="ProtNLM"/>
    </source>
</evidence>
<evidence type="ECO:0000313" key="2">
    <source>
        <dbReference type="Proteomes" id="UP000448867"/>
    </source>
</evidence>
<dbReference type="AlphaFoldDB" id="A0A7X2IW23"/>
<proteinExistence type="predicted"/>
<organism evidence="1 2">
    <name type="scientific">Metabacillus lacus</name>
    <dbReference type="NCBI Taxonomy" id="1983721"/>
    <lineage>
        <taxon>Bacteria</taxon>
        <taxon>Bacillati</taxon>
        <taxon>Bacillota</taxon>
        <taxon>Bacilli</taxon>
        <taxon>Bacillales</taxon>
        <taxon>Bacillaceae</taxon>
        <taxon>Metabacillus</taxon>
    </lineage>
</organism>
<reference evidence="1 2" key="1">
    <citation type="submission" date="2019-11" db="EMBL/GenBank/DDBJ databases">
        <title>Bacillus lacus genome.</title>
        <authorList>
            <person name="Allen C.J."/>
            <person name="Newman J.D."/>
        </authorList>
    </citation>
    <scope>NUCLEOTIDE SEQUENCE [LARGE SCALE GENOMIC DNA]</scope>
    <source>
        <strain evidence="1 2">KCTC 33946</strain>
    </source>
</reference>
<keyword evidence="2" id="KW-1185">Reference proteome</keyword>
<dbReference type="RefSeq" id="WP_154305984.1">
    <property type="nucleotide sequence ID" value="NZ_WKKI01000002.1"/>
</dbReference>
<protein>
    <recommendedName>
        <fullName evidence="3">HK97 gp10 family phage protein</fullName>
    </recommendedName>
</protein>
<dbReference type="EMBL" id="WKKI01000002">
    <property type="protein sequence ID" value="MRX70848.1"/>
    <property type="molecule type" value="Genomic_DNA"/>
</dbReference>
<comment type="caution">
    <text evidence="1">The sequence shown here is derived from an EMBL/GenBank/DDBJ whole genome shotgun (WGS) entry which is preliminary data.</text>
</comment>
<name>A0A7X2IW23_9BACI</name>
<gene>
    <name evidence="1" type="ORF">GJU40_01535</name>
</gene>
<dbReference type="OrthoDB" id="2242464at2"/>
<sequence>MTVRITGMNRVLNELNSRLGPARVQVITDIGLRRGARKFVEELEKEFLRFKDTGASIDEITIADPVSIMGVRTIRVHWKGPKGRYRVIHLNEFGTVKNPNPQGKGAVARAMRNAQRAYQEAIKQAIREGM</sequence>
<accession>A0A7X2IW23</accession>
<evidence type="ECO:0000313" key="1">
    <source>
        <dbReference type="EMBL" id="MRX70848.1"/>
    </source>
</evidence>
<dbReference type="Proteomes" id="UP000448867">
    <property type="component" value="Unassembled WGS sequence"/>
</dbReference>